<name>A0AAD9RWR5_9HYME</name>
<comment type="caution">
    <text evidence="1">The sequence shown here is derived from an EMBL/GenBank/DDBJ whole genome shotgun (WGS) entry which is preliminary data.</text>
</comment>
<proteinExistence type="predicted"/>
<dbReference type="EMBL" id="JAIFRP010000007">
    <property type="protein sequence ID" value="KAK2587352.1"/>
    <property type="molecule type" value="Genomic_DNA"/>
</dbReference>
<evidence type="ECO:0000313" key="1">
    <source>
        <dbReference type="EMBL" id="KAK2587352.1"/>
    </source>
</evidence>
<protein>
    <submittedName>
        <fullName evidence="1">Uncharacterized protein</fullName>
    </submittedName>
</protein>
<evidence type="ECO:0000313" key="2">
    <source>
        <dbReference type="Proteomes" id="UP001258017"/>
    </source>
</evidence>
<reference evidence="1" key="1">
    <citation type="submission" date="2021-08" db="EMBL/GenBank/DDBJ databases">
        <authorList>
            <person name="Misof B."/>
            <person name="Oliver O."/>
            <person name="Podsiadlowski L."/>
            <person name="Donath A."/>
            <person name="Peters R."/>
            <person name="Mayer C."/>
            <person name="Rust J."/>
            <person name="Gunkel S."/>
            <person name="Lesny P."/>
            <person name="Martin S."/>
            <person name="Oeyen J.P."/>
            <person name="Petersen M."/>
            <person name="Panagiotis P."/>
            <person name="Wilbrandt J."/>
            <person name="Tanja T."/>
        </authorList>
    </citation>
    <scope>NUCLEOTIDE SEQUENCE</scope>
    <source>
        <strain evidence="1">GBR_01_08_01A</strain>
        <tissue evidence="1">Thorax + abdomen</tissue>
    </source>
</reference>
<gene>
    <name evidence="1" type="ORF">KPH14_003069</name>
</gene>
<reference evidence="1" key="2">
    <citation type="journal article" date="2023" name="Commun. Biol.">
        <title>Intrasexual cuticular hydrocarbon dimorphism in a wasp sheds light on hydrocarbon biosynthesis genes in Hymenoptera.</title>
        <authorList>
            <person name="Moris V.C."/>
            <person name="Podsiadlowski L."/>
            <person name="Martin S."/>
            <person name="Oeyen J.P."/>
            <person name="Donath A."/>
            <person name="Petersen M."/>
            <person name="Wilbrandt J."/>
            <person name="Misof B."/>
            <person name="Liedtke D."/>
            <person name="Thamm M."/>
            <person name="Scheiner R."/>
            <person name="Schmitt T."/>
            <person name="Niehuis O."/>
        </authorList>
    </citation>
    <scope>NUCLEOTIDE SEQUENCE</scope>
    <source>
        <strain evidence="1">GBR_01_08_01A</strain>
    </source>
</reference>
<dbReference type="AlphaFoldDB" id="A0AAD9RWR5"/>
<dbReference type="Proteomes" id="UP001258017">
    <property type="component" value="Unassembled WGS sequence"/>
</dbReference>
<organism evidence="1 2">
    <name type="scientific">Odynerus spinipes</name>
    <dbReference type="NCBI Taxonomy" id="1348599"/>
    <lineage>
        <taxon>Eukaryota</taxon>
        <taxon>Metazoa</taxon>
        <taxon>Ecdysozoa</taxon>
        <taxon>Arthropoda</taxon>
        <taxon>Hexapoda</taxon>
        <taxon>Insecta</taxon>
        <taxon>Pterygota</taxon>
        <taxon>Neoptera</taxon>
        <taxon>Endopterygota</taxon>
        <taxon>Hymenoptera</taxon>
        <taxon>Apocrita</taxon>
        <taxon>Aculeata</taxon>
        <taxon>Vespoidea</taxon>
        <taxon>Vespidae</taxon>
        <taxon>Eumeninae</taxon>
        <taxon>Odynerus</taxon>
    </lineage>
</organism>
<accession>A0AAD9RWR5</accession>
<keyword evidence="2" id="KW-1185">Reference proteome</keyword>
<sequence>MDADVMMIRWNHVCERVNDRVITIKLARLLMVMAGGLVRLVLRVTQTHPIEGIVALVFDNVVEAFAKELQSVPIGDNHELRNIRICVKPVIRRR</sequence>